<evidence type="ECO:0000313" key="2">
    <source>
        <dbReference type="Proteomes" id="UP000719412"/>
    </source>
</evidence>
<proteinExistence type="predicted"/>
<dbReference type="Proteomes" id="UP000719412">
    <property type="component" value="Unassembled WGS sequence"/>
</dbReference>
<protein>
    <submittedName>
        <fullName evidence="1">Uncharacterized protein</fullName>
    </submittedName>
</protein>
<sequence>MYRLFKDESDPAGISRAVDEMDSRFGRLTHPIWDRGRASECRDCGFYVTVQWRKPFPHRMNYEITTQPHVLLEKTAIITPDVNTVAAIIQNWTDVLVHDESHVLIISFLGGHAGLEMSKKAPFWF</sequence>
<keyword evidence="2" id="KW-1185">Reference proteome</keyword>
<name>A0A8J6HHP6_TENMO</name>
<gene>
    <name evidence="1" type="ORF">GEV33_007927</name>
</gene>
<accession>A0A8J6HHP6</accession>
<reference evidence="1" key="1">
    <citation type="journal article" date="2020" name="J Insects Food Feed">
        <title>The yellow mealworm (Tenebrio molitor) genome: a resource for the emerging insects as food and feed industry.</title>
        <authorList>
            <person name="Eriksson T."/>
            <person name="Andere A."/>
            <person name="Kelstrup H."/>
            <person name="Emery V."/>
            <person name="Picard C."/>
        </authorList>
    </citation>
    <scope>NUCLEOTIDE SEQUENCE</scope>
    <source>
        <strain evidence="1">Stoneville</strain>
        <tissue evidence="1">Whole head</tissue>
    </source>
</reference>
<dbReference type="EMBL" id="JABDTM020023834">
    <property type="protein sequence ID" value="KAH0814864.1"/>
    <property type="molecule type" value="Genomic_DNA"/>
</dbReference>
<evidence type="ECO:0000313" key="1">
    <source>
        <dbReference type="EMBL" id="KAH0814864.1"/>
    </source>
</evidence>
<dbReference type="AlphaFoldDB" id="A0A8J6HHP6"/>
<reference evidence="1" key="2">
    <citation type="submission" date="2021-08" db="EMBL/GenBank/DDBJ databases">
        <authorList>
            <person name="Eriksson T."/>
        </authorList>
    </citation>
    <scope>NUCLEOTIDE SEQUENCE</scope>
    <source>
        <strain evidence="1">Stoneville</strain>
        <tissue evidence="1">Whole head</tissue>
    </source>
</reference>
<comment type="caution">
    <text evidence="1">The sequence shown here is derived from an EMBL/GenBank/DDBJ whole genome shotgun (WGS) entry which is preliminary data.</text>
</comment>
<organism evidence="1 2">
    <name type="scientific">Tenebrio molitor</name>
    <name type="common">Yellow mealworm beetle</name>
    <dbReference type="NCBI Taxonomy" id="7067"/>
    <lineage>
        <taxon>Eukaryota</taxon>
        <taxon>Metazoa</taxon>
        <taxon>Ecdysozoa</taxon>
        <taxon>Arthropoda</taxon>
        <taxon>Hexapoda</taxon>
        <taxon>Insecta</taxon>
        <taxon>Pterygota</taxon>
        <taxon>Neoptera</taxon>
        <taxon>Endopterygota</taxon>
        <taxon>Coleoptera</taxon>
        <taxon>Polyphaga</taxon>
        <taxon>Cucujiformia</taxon>
        <taxon>Tenebrionidae</taxon>
        <taxon>Tenebrio</taxon>
    </lineage>
</organism>